<dbReference type="InterPro" id="IPR007956">
    <property type="entry name" value="Malonyl_CoA_deC_C"/>
</dbReference>
<dbReference type="RefSeq" id="WP_220116175.1">
    <property type="nucleotide sequence ID" value="NZ_JAHZUY010000005.1"/>
</dbReference>
<evidence type="ECO:0000313" key="5">
    <source>
        <dbReference type="Proteomes" id="UP001519924"/>
    </source>
</evidence>
<evidence type="ECO:0000313" key="4">
    <source>
        <dbReference type="EMBL" id="MBW8268626.1"/>
    </source>
</evidence>
<evidence type="ECO:0000256" key="1">
    <source>
        <dbReference type="SAM" id="MobiDB-lite"/>
    </source>
</evidence>
<dbReference type="Pfam" id="PF17408">
    <property type="entry name" value="MCD_N"/>
    <property type="match status" value="1"/>
</dbReference>
<evidence type="ECO:0000259" key="2">
    <source>
        <dbReference type="Pfam" id="PF05292"/>
    </source>
</evidence>
<accession>A0ABS7F1E0</accession>
<feature type="domain" description="Malonyl-CoA decarboxylase C-terminal" evidence="2">
    <location>
        <begin position="179"/>
        <end position="463"/>
    </location>
</feature>
<dbReference type="EMBL" id="JAHZUY010000005">
    <property type="protein sequence ID" value="MBW8268626.1"/>
    <property type="molecule type" value="Genomic_DNA"/>
</dbReference>
<dbReference type="InterPro" id="IPR042303">
    <property type="entry name" value="Malonyl_CoA_deC_C_sf"/>
</dbReference>
<dbReference type="InterPro" id="IPR035372">
    <property type="entry name" value="MCD_N"/>
</dbReference>
<dbReference type="Proteomes" id="UP001519924">
    <property type="component" value="Unassembled WGS sequence"/>
</dbReference>
<organism evidence="4 5">
    <name type="scientific">Caldovatus aquaticus</name>
    <dbReference type="NCBI Taxonomy" id="2865671"/>
    <lineage>
        <taxon>Bacteria</taxon>
        <taxon>Pseudomonadati</taxon>
        <taxon>Pseudomonadota</taxon>
        <taxon>Alphaproteobacteria</taxon>
        <taxon>Acetobacterales</taxon>
        <taxon>Roseomonadaceae</taxon>
        <taxon>Caldovatus</taxon>
    </lineage>
</organism>
<evidence type="ECO:0000259" key="3">
    <source>
        <dbReference type="Pfam" id="PF17408"/>
    </source>
</evidence>
<dbReference type="PANTHER" id="PTHR28641:SF1">
    <property type="entry name" value="MALONYL-COA DECARBOXYLASE, MITOCHONDRIAL"/>
    <property type="match status" value="1"/>
</dbReference>
<comment type="caution">
    <text evidence="4">The sequence shown here is derived from an EMBL/GenBank/DDBJ whole genome shotgun (WGS) entry which is preliminary data.</text>
</comment>
<dbReference type="Pfam" id="PF05292">
    <property type="entry name" value="MCD"/>
    <property type="match status" value="1"/>
</dbReference>
<dbReference type="InterPro" id="IPR038917">
    <property type="entry name" value="Malonyl_CoA_deC"/>
</dbReference>
<sequence>MSDIAIPTSQPEQIGLFDRALRRVASLWRDMASAVAGGAEEGIEAQMRACLDGRGGEVSARNRAARLAQEYLAADEAGRLAFLRALAGFDSDPEMVARAIERVQAARDRAERSAAQAQLRRALEPPRLRLLTQFTTIPDGVKFLVNLRAHLLRAANGDPLLAALEADLKSLLASWFDVGFLDLRRIDWSSPASLLEKLVGYEAVHRIRTWRDLKNRLDSDRRCYAFFHPRMPDEPLIFVEVALVEGMAGSVQRLLDEKAPLLDPREADTAIFYSINNCQRGLAGISFGNFLIKRVVALLGAEFRNLKTFATLSPIPGFCRWLEHALAEDPRLLSEAEAEALLAAAPPPPALPAPEGAAAGPGAAPAGTMPPSGGAQALRRLLARRGWHRDEALAKVLEPVLTRLCARYLLAESDPRDPKRARDPVAHFHLSNGARIERINWKADVSEKGLRESAGLMVNYLYDPAKIEDYHEDYVGEGKRPAATALRRLARGWG</sequence>
<proteinExistence type="predicted"/>
<dbReference type="InterPro" id="IPR038351">
    <property type="entry name" value="MCD_N_sf"/>
</dbReference>
<keyword evidence="5" id="KW-1185">Reference proteome</keyword>
<feature type="compositionally biased region" description="Low complexity" evidence="1">
    <location>
        <begin position="353"/>
        <end position="372"/>
    </location>
</feature>
<feature type="region of interest" description="Disordered" evidence="1">
    <location>
        <begin position="345"/>
        <end position="372"/>
    </location>
</feature>
<name>A0ABS7F1E0_9PROT</name>
<dbReference type="Gene3D" id="1.20.140.90">
    <property type="entry name" value="Malonyl-CoA decarboxylase, oligemerization domain"/>
    <property type="match status" value="1"/>
</dbReference>
<gene>
    <name evidence="4" type="ORF">K1J50_03920</name>
</gene>
<protein>
    <submittedName>
        <fullName evidence="4">Malonyl-CoA decarboxylase</fullName>
    </submittedName>
</protein>
<reference evidence="4 5" key="1">
    <citation type="submission" date="2021-08" db="EMBL/GenBank/DDBJ databases">
        <title>Caldovatus sediminis gen. nov., sp. nov., a moderately thermophilic bacterium isolated from a hot spring.</title>
        <authorList>
            <person name="Hu C.-J."/>
            <person name="Li W.-J."/>
            <person name="Xian W.-D."/>
        </authorList>
    </citation>
    <scope>NUCLEOTIDE SEQUENCE [LARGE SCALE GENOMIC DNA]</scope>
    <source>
        <strain evidence="4 5">SYSU G05006</strain>
    </source>
</reference>
<feature type="domain" description="Malonyl-CoA decarboxylase N-terminal" evidence="3">
    <location>
        <begin position="89"/>
        <end position="176"/>
    </location>
</feature>
<dbReference type="PANTHER" id="PTHR28641">
    <property type="match status" value="1"/>
</dbReference>
<dbReference type="Gene3D" id="3.40.630.150">
    <property type="entry name" value="Malonyl-CoA decarboxylase, catalytic domain"/>
    <property type="match status" value="1"/>
</dbReference>